<dbReference type="OMA" id="QKKYCRF"/>
<dbReference type="NCBIfam" id="TIGR00165">
    <property type="entry name" value="S18"/>
    <property type="match status" value="1"/>
</dbReference>
<dbReference type="PRINTS" id="PR00974">
    <property type="entry name" value="RIBOSOMALS18"/>
</dbReference>
<evidence type="ECO:0000256" key="2">
    <source>
        <dbReference type="ARBA" id="ARBA00022980"/>
    </source>
</evidence>
<protein>
    <recommendedName>
        <fullName evidence="4">Small ribosomal subunit protein bS18</fullName>
    </recommendedName>
</protein>
<dbReference type="Gene3D" id="4.10.640.10">
    <property type="entry name" value="Ribosomal protein S18"/>
    <property type="match status" value="1"/>
</dbReference>
<sequence>MAIDEMAQQAAQGGESEVKFLTPLDINTKSEKKYCRFKKYGIKYVDYKDADFLLQFVNEQGKILPRRYTGTSLKYQRKVSAAIKRARHLALMPYVADLLK</sequence>
<dbReference type="Proteomes" id="UP001284033">
    <property type="component" value="Unassembled WGS sequence"/>
</dbReference>
<dbReference type="HAMAP" id="MF_00270">
    <property type="entry name" value="Ribosomal_bS18"/>
    <property type="match status" value="1"/>
</dbReference>
<evidence type="ECO:0000313" key="7">
    <source>
        <dbReference type="EMBL" id="MCW0523105.1"/>
    </source>
</evidence>
<dbReference type="SUPFAM" id="SSF46911">
    <property type="entry name" value="Ribosomal protein S18"/>
    <property type="match status" value="1"/>
</dbReference>
<dbReference type="GO" id="GO:0070181">
    <property type="term" value="F:small ribosomal subunit rRNA binding"/>
    <property type="evidence" value="ECO:0007669"/>
    <property type="project" value="TreeGrafter"/>
</dbReference>
<dbReference type="PANTHER" id="PTHR13479">
    <property type="entry name" value="30S RIBOSOMAL PROTEIN S18"/>
    <property type="match status" value="1"/>
</dbReference>
<evidence type="ECO:0000256" key="5">
    <source>
        <dbReference type="RuleBase" id="RU003910"/>
    </source>
</evidence>
<comment type="similarity">
    <text evidence="1 4 5">Belongs to the bacterial ribosomal protein bS18 family.</text>
</comment>
<proteinExistence type="inferred from homology"/>
<dbReference type="RefSeq" id="WP_004920080.1">
    <property type="nucleotide sequence ID" value="NZ_CP011859.1"/>
</dbReference>
<dbReference type="Proteomes" id="UP000189883">
    <property type="component" value="Chromosome"/>
</dbReference>
<reference evidence="6 9" key="1">
    <citation type="submission" date="2015-06" db="EMBL/GenBank/DDBJ databases">
        <title>R. anatipestifer strain HXb2 is the most virulent strain so far, and the genome sequence would help us uncover the pathogenesis.</title>
        <authorList>
            <person name="Hu Q."/>
            <person name="Qi J."/>
            <person name="Bo H."/>
            <person name="Liu G."/>
            <person name="Tao M."/>
            <person name="Ding Y."/>
            <person name="Xue Y."/>
        </authorList>
    </citation>
    <scope>NUCLEOTIDE SEQUENCE [LARGE SCALE GENOMIC DNA]</scope>
    <source>
        <strain evidence="6 9">HXb2</strain>
    </source>
</reference>
<dbReference type="Pfam" id="PF01084">
    <property type="entry name" value="Ribosomal_S18"/>
    <property type="match status" value="1"/>
</dbReference>
<organism evidence="6 9">
    <name type="scientific">Riemerella anatipestifer</name>
    <name type="common">Moraxella anatipestifer</name>
    <dbReference type="NCBI Taxonomy" id="34085"/>
    <lineage>
        <taxon>Bacteria</taxon>
        <taxon>Pseudomonadati</taxon>
        <taxon>Bacteroidota</taxon>
        <taxon>Flavobacteriia</taxon>
        <taxon>Flavobacteriales</taxon>
        <taxon>Weeksellaceae</taxon>
        <taxon>Riemerella</taxon>
    </lineage>
</organism>
<dbReference type="InterPro" id="IPR001648">
    <property type="entry name" value="Ribosomal_bS18"/>
</dbReference>
<dbReference type="EMBL" id="JAOZYT010000007">
    <property type="protein sequence ID" value="MCW0523105.1"/>
    <property type="molecule type" value="Genomic_DNA"/>
</dbReference>
<keyword evidence="2 4" id="KW-0689">Ribosomal protein</keyword>
<dbReference type="GO" id="GO:0006412">
    <property type="term" value="P:translation"/>
    <property type="evidence" value="ECO:0007669"/>
    <property type="project" value="UniProtKB-UniRule"/>
</dbReference>
<dbReference type="PANTHER" id="PTHR13479:SF40">
    <property type="entry name" value="SMALL RIBOSOMAL SUBUNIT PROTEIN BS18M"/>
    <property type="match status" value="1"/>
</dbReference>
<keyword evidence="4" id="KW-0694">RNA-binding</keyword>
<evidence type="ECO:0000313" key="8">
    <source>
        <dbReference type="EMBL" id="MDY3512395.1"/>
    </source>
</evidence>
<comment type="subunit">
    <text evidence="4">Part of the 30S ribosomal subunit. Forms a tight heterodimer with protein bS6.</text>
</comment>
<dbReference type="eggNOG" id="COG0238">
    <property type="taxonomic scope" value="Bacteria"/>
</dbReference>
<dbReference type="GO" id="GO:0003735">
    <property type="term" value="F:structural constituent of ribosome"/>
    <property type="evidence" value="ECO:0007669"/>
    <property type="project" value="InterPro"/>
</dbReference>
<reference evidence="8" key="3">
    <citation type="submission" date="2023-01" db="EMBL/GenBank/DDBJ databases">
        <title>Genome-based studies on antimicrobial resistance profiles of Riemerella anatipestifer in China, 1994 to 2021.</title>
        <authorList>
            <person name="Yang Z."/>
            <person name="Zhu D."/>
        </authorList>
    </citation>
    <scope>NUCLEOTIDE SEQUENCE</scope>
    <source>
        <strain evidence="8">RCAD1218</strain>
    </source>
</reference>
<name>A0A162CHL2_RIEAN</name>
<dbReference type="InterPro" id="IPR036870">
    <property type="entry name" value="Ribosomal_bS18_sf"/>
</dbReference>
<keyword evidence="3 4" id="KW-0687">Ribonucleoprotein</keyword>
<reference evidence="7" key="2">
    <citation type="submission" date="2022-10" db="EMBL/GenBank/DDBJ databases">
        <title>Sifting through the core-genome to identify putative cross-protective antigens against Riemerella anatipestifer.</title>
        <authorList>
            <person name="Zheng X."/>
            <person name="Zhang W."/>
        </authorList>
    </citation>
    <scope>NUCLEOTIDE SEQUENCE</scope>
    <source>
        <strain evidence="7">ZWRA178</strain>
    </source>
</reference>
<evidence type="ECO:0000256" key="3">
    <source>
        <dbReference type="ARBA" id="ARBA00023274"/>
    </source>
</evidence>
<dbReference type="EMBL" id="CP011859">
    <property type="protein sequence ID" value="AQY21169.1"/>
    <property type="molecule type" value="Genomic_DNA"/>
</dbReference>
<dbReference type="OrthoDB" id="9812008at2"/>
<comment type="function">
    <text evidence="4">Binds as a heterodimer with protein bS6 to the central domain of the 16S rRNA, where it helps stabilize the platform of the 30S subunit.</text>
</comment>
<dbReference type="GO" id="GO:0022627">
    <property type="term" value="C:cytosolic small ribosomal subunit"/>
    <property type="evidence" value="ECO:0007669"/>
    <property type="project" value="TreeGrafter"/>
</dbReference>
<dbReference type="Proteomes" id="UP001207440">
    <property type="component" value="Unassembled WGS sequence"/>
</dbReference>
<evidence type="ECO:0000256" key="1">
    <source>
        <dbReference type="ARBA" id="ARBA00005589"/>
    </source>
</evidence>
<dbReference type="EMBL" id="JAQZHK010000002">
    <property type="protein sequence ID" value="MDY3512395.1"/>
    <property type="molecule type" value="Genomic_DNA"/>
</dbReference>
<dbReference type="AlphaFoldDB" id="A0A162CHL2"/>
<gene>
    <name evidence="4 6" type="primary">rpsR</name>
    <name evidence="6" type="ORF">AB406_0205</name>
    <name evidence="7" type="ORF">OKE68_02085</name>
    <name evidence="8" type="ORF">PG303_04080</name>
</gene>
<accession>A0A162CHL2</accession>
<evidence type="ECO:0000256" key="4">
    <source>
        <dbReference type="HAMAP-Rule" id="MF_00270"/>
    </source>
</evidence>
<evidence type="ECO:0000313" key="9">
    <source>
        <dbReference type="Proteomes" id="UP000189883"/>
    </source>
</evidence>
<evidence type="ECO:0000313" key="6">
    <source>
        <dbReference type="EMBL" id="AQY21169.1"/>
    </source>
</evidence>
<dbReference type="GeneID" id="93717547"/>
<keyword evidence="4" id="KW-0699">rRNA-binding</keyword>